<sequence length="34" mass="4244">MINTLNVNNQFNQTFCVQMNFFVRYILYLYLHKI</sequence>
<accession>A0A0K2V2N2</accession>
<reference evidence="1" key="1">
    <citation type="submission" date="2014-05" db="EMBL/GenBank/DDBJ databases">
        <authorList>
            <person name="Chronopoulou M."/>
        </authorList>
    </citation>
    <scope>NUCLEOTIDE SEQUENCE</scope>
    <source>
        <tissue evidence="1">Whole organism</tissue>
    </source>
</reference>
<organism evidence="1">
    <name type="scientific">Lepeophtheirus salmonis</name>
    <name type="common">Salmon louse</name>
    <name type="synonym">Caligus salmonis</name>
    <dbReference type="NCBI Taxonomy" id="72036"/>
    <lineage>
        <taxon>Eukaryota</taxon>
        <taxon>Metazoa</taxon>
        <taxon>Ecdysozoa</taxon>
        <taxon>Arthropoda</taxon>
        <taxon>Crustacea</taxon>
        <taxon>Multicrustacea</taxon>
        <taxon>Hexanauplia</taxon>
        <taxon>Copepoda</taxon>
        <taxon>Siphonostomatoida</taxon>
        <taxon>Caligidae</taxon>
        <taxon>Lepeophtheirus</taxon>
    </lineage>
</organism>
<dbReference type="EMBL" id="HACA01026870">
    <property type="protein sequence ID" value="CDW44231.1"/>
    <property type="molecule type" value="Transcribed_RNA"/>
</dbReference>
<dbReference type="AlphaFoldDB" id="A0A0K2V2N2"/>
<name>A0A0K2V2N2_LEPSM</name>
<proteinExistence type="predicted"/>
<protein>
    <submittedName>
        <fullName evidence="1">Uncharacterized protein</fullName>
    </submittedName>
</protein>
<evidence type="ECO:0000313" key="1">
    <source>
        <dbReference type="EMBL" id="CDW44231.1"/>
    </source>
</evidence>